<evidence type="ECO:0000313" key="2">
    <source>
        <dbReference type="EMBL" id="MBL3654922.1"/>
    </source>
</evidence>
<keyword evidence="1" id="KW-0812">Transmembrane</keyword>
<protein>
    <submittedName>
        <fullName evidence="2">Uncharacterized protein</fullName>
    </submittedName>
</protein>
<feature type="transmembrane region" description="Helical" evidence="1">
    <location>
        <begin position="88"/>
        <end position="113"/>
    </location>
</feature>
<organism evidence="2 3">
    <name type="scientific">Fulvivirga sediminis</name>
    <dbReference type="NCBI Taxonomy" id="2803949"/>
    <lineage>
        <taxon>Bacteria</taxon>
        <taxon>Pseudomonadati</taxon>
        <taxon>Bacteroidota</taxon>
        <taxon>Cytophagia</taxon>
        <taxon>Cytophagales</taxon>
        <taxon>Fulvivirgaceae</taxon>
        <taxon>Fulvivirga</taxon>
    </lineage>
</organism>
<keyword evidence="1" id="KW-0472">Membrane</keyword>
<comment type="caution">
    <text evidence="2">The sequence shown here is derived from an EMBL/GenBank/DDBJ whole genome shotgun (WGS) entry which is preliminary data.</text>
</comment>
<evidence type="ECO:0000256" key="1">
    <source>
        <dbReference type="SAM" id="Phobius"/>
    </source>
</evidence>
<keyword evidence="1" id="KW-1133">Transmembrane helix</keyword>
<name>A0A937F4V4_9BACT</name>
<proteinExistence type="predicted"/>
<evidence type="ECO:0000313" key="3">
    <source>
        <dbReference type="Proteomes" id="UP000659388"/>
    </source>
</evidence>
<sequence>MTVIPHKSETLVLPLSAEQITHSLRAVTQPATLMQERNNNSVLFIGNVHHDKFRISRKVTYPQNYLPLIVGRIEASSRGCIIFLRYNLFFSSFLFLSFWSVFTLLVSCFFVFYQKEYGYACVAFAACLANYTVTILNFNKQIKMSRNLINRTLNLTP</sequence>
<accession>A0A937F4V4</accession>
<dbReference type="RefSeq" id="WP_202242032.1">
    <property type="nucleotide sequence ID" value="NZ_JAESIY010000001.1"/>
</dbReference>
<dbReference type="AlphaFoldDB" id="A0A937F4V4"/>
<dbReference type="EMBL" id="JAESIY010000001">
    <property type="protein sequence ID" value="MBL3654922.1"/>
    <property type="molecule type" value="Genomic_DNA"/>
</dbReference>
<feature type="transmembrane region" description="Helical" evidence="1">
    <location>
        <begin position="119"/>
        <end position="138"/>
    </location>
</feature>
<gene>
    <name evidence="2" type="ORF">JL102_02170</name>
</gene>
<keyword evidence="3" id="KW-1185">Reference proteome</keyword>
<dbReference type="Proteomes" id="UP000659388">
    <property type="component" value="Unassembled WGS sequence"/>
</dbReference>
<reference evidence="2" key="1">
    <citation type="submission" date="2021-01" db="EMBL/GenBank/DDBJ databases">
        <title>Fulvivirga kasyanovii gen. nov., sp nov., a novel member of the phylum Bacteroidetes isolated from seawater in a mussel farm.</title>
        <authorList>
            <person name="Zhao L.-H."/>
            <person name="Wang Z.-J."/>
        </authorList>
    </citation>
    <scope>NUCLEOTIDE SEQUENCE</scope>
    <source>
        <strain evidence="2">2943</strain>
    </source>
</reference>